<organism evidence="1">
    <name type="scientific">Plesiomonas shigelloides</name>
    <name type="common">Aeromonas shigelloides</name>
    <dbReference type="NCBI Taxonomy" id="703"/>
    <lineage>
        <taxon>Bacteria</taxon>
        <taxon>Pseudomonadati</taxon>
        <taxon>Pseudomonadota</taxon>
        <taxon>Gammaproteobacteria</taxon>
        <taxon>Enterobacterales</taxon>
        <taxon>Enterobacteriaceae</taxon>
        <taxon>Plesiomonas</taxon>
    </lineage>
</organism>
<evidence type="ECO:0000313" key="1">
    <source>
        <dbReference type="EMBL" id="QCH03170.1"/>
    </source>
</evidence>
<gene>
    <name evidence="1" type="primary">orf11</name>
</gene>
<dbReference type="AlphaFoldDB" id="A0A4D6U7F9"/>
<dbReference type="EMBL" id="MK551182">
    <property type="protein sequence ID" value="QCH03170.1"/>
    <property type="molecule type" value="Genomic_DNA"/>
</dbReference>
<accession>A0A4D6U7F9</accession>
<name>A0A4D6U7F9_PLESH</name>
<sequence length="39" mass="4532">MIIENVPAIDCINLKEELHAEVRKIKFIYAGNLQKKYEG</sequence>
<proteinExistence type="predicted"/>
<reference evidence="1" key="1">
    <citation type="journal article" date="2019" name="Front. Microbiol.">
        <title>O-Antigen Gene Clusters of Plesiomonas shigelloides Serogroups and Its Application in Development of a Molecular Serotyping Scheme.</title>
        <authorList>
            <person name="Xi D."/>
            <person name="Wang X."/>
            <person name="Ning K."/>
            <person name="Liu Q."/>
            <person name="Jing F."/>
            <person name="Guo X."/>
            <person name="Cao B."/>
        </authorList>
    </citation>
    <scope>NUCLEOTIDE SEQUENCE</scope>
    <source>
        <strain evidence="1">O23H1a1c</strain>
    </source>
</reference>
<protein>
    <submittedName>
        <fullName evidence="1">Uncharacterized protein</fullName>
    </submittedName>
</protein>